<evidence type="ECO:0000313" key="3">
    <source>
        <dbReference type="Proteomes" id="UP000257109"/>
    </source>
</evidence>
<dbReference type="AlphaFoldDB" id="A0A371IBM1"/>
<sequence>MKTPSPFLKVVHHYLIFYFWMMCCSFLGHRENM</sequence>
<keyword evidence="1" id="KW-1133">Transmembrane helix</keyword>
<name>A0A371IBM1_MUCPR</name>
<dbReference type="EMBL" id="QJKJ01000466">
    <property type="protein sequence ID" value="RDY12441.1"/>
    <property type="molecule type" value="Genomic_DNA"/>
</dbReference>
<proteinExistence type="predicted"/>
<dbReference type="Proteomes" id="UP000257109">
    <property type="component" value="Unassembled WGS sequence"/>
</dbReference>
<keyword evidence="1" id="KW-0472">Membrane</keyword>
<protein>
    <submittedName>
        <fullName evidence="2">Uncharacterized protein</fullName>
    </submittedName>
</protein>
<feature type="transmembrane region" description="Helical" evidence="1">
    <location>
        <begin position="12"/>
        <end position="29"/>
    </location>
</feature>
<keyword evidence="1" id="KW-0812">Transmembrane</keyword>
<reference evidence="2" key="1">
    <citation type="submission" date="2018-05" db="EMBL/GenBank/DDBJ databases">
        <title>Draft genome of Mucuna pruriens seed.</title>
        <authorList>
            <person name="Nnadi N.E."/>
            <person name="Vos R."/>
            <person name="Hasami M.H."/>
            <person name="Devisetty U.K."/>
            <person name="Aguiy J.C."/>
        </authorList>
    </citation>
    <scope>NUCLEOTIDE SEQUENCE [LARGE SCALE GENOMIC DNA]</scope>
    <source>
        <strain evidence="2">JCA_2017</strain>
    </source>
</reference>
<evidence type="ECO:0000313" key="2">
    <source>
        <dbReference type="EMBL" id="RDY12441.1"/>
    </source>
</evidence>
<evidence type="ECO:0000256" key="1">
    <source>
        <dbReference type="SAM" id="Phobius"/>
    </source>
</evidence>
<accession>A0A371IBM1</accession>
<gene>
    <name evidence="2" type="ORF">CR513_02774</name>
</gene>
<comment type="caution">
    <text evidence="2">The sequence shown here is derived from an EMBL/GenBank/DDBJ whole genome shotgun (WGS) entry which is preliminary data.</text>
</comment>
<keyword evidence="3" id="KW-1185">Reference proteome</keyword>
<organism evidence="2 3">
    <name type="scientific">Mucuna pruriens</name>
    <name type="common">Velvet bean</name>
    <name type="synonym">Dolichos pruriens</name>
    <dbReference type="NCBI Taxonomy" id="157652"/>
    <lineage>
        <taxon>Eukaryota</taxon>
        <taxon>Viridiplantae</taxon>
        <taxon>Streptophyta</taxon>
        <taxon>Embryophyta</taxon>
        <taxon>Tracheophyta</taxon>
        <taxon>Spermatophyta</taxon>
        <taxon>Magnoliopsida</taxon>
        <taxon>eudicotyledons</taxon>
        <taxon>Gunneridae</taxon>
        <taxon>Pentapetalae</taxon>
        <taxon>rosids</taxon>
        <taxon>fabids</taxon>
        <taxon>Fabales</taxon>
        <taxon>Fabaceae</taxon>
        <taxon>Papilionoideae</taxon>
        <taxon>50 kb inversion clade</taxon>
        <taxon>NPAAA clade</taxon>
        <taxon>indigoferoid/millettioid clade</taxon>
        <taxon>Phaseoleae</taxon>
        <taxon>Mucuna</taxon>
    </lineage>
</organism>